<keyword evidence="4" id="KW-1185">Reference proteome</keyword>
<gene>
    <name evidence="3" type="ORF">Anas_10928</name>
</gene>
<dbReference type="EMBL" id="SEYY01008325">
    <property type="protein sequence ID" value="KAB7502203.1"/>
    <property type="molecule type" value="Genomic_DNA"/>
</dbReference>
<evidence type="ECO:0000256" key="2">
    <source>
        <dbReference type="SAM" id="SignalP"/>
    </source>
</evidence>
<comment type="caution">
    <text evidence="3">The sequence shown here is derived from an EMBL/GenBank/DDBJ whole genome shotgun (WGS) entry which is preliminary data.</text>
</comment>
<protein>
    <recommendedName>
        <fullName evidence="5">Chitin-binding type-2 domain-containing protein</fullName>
    </recommendedName>
</protein>
<dbReference type="AlphaFoldDB" id="A0A5N5T6D3"/>
<dbReference type="OrthoDB" id="6383121at2759"/>
<proteinExistence type="predicted"/>
<feature type="region of interest" description="Disordered" evidence="1">
    <location>
        <begin position="272"/>
        <end position="308"/>
    </location>
</feature>
<evidence type="ECO:0000313" key="4">
    <source>
        <dbReference type="Proteomes" id="UP000326759"/>
    </source>
</evidence>
<feature type="signal peptide" evidence="2">
    <location>
        <begin position="1"/>
        <end position="19"/>
    </location>
</feature>
<dbReference type="Proteomes" id="UP000326759">
    <property type="component" value="Unassembled WGS sequence"/>
</dbReference>
<name>A0A5N5T6D3_9CRUS</name>
<evidence type="ECO:0008006" key="5">
    <source>
        <dbReference type="Google" id="ProtNLM"/>
    </source>
</evidence>
<accession>A0A5N5T6D3</accession>
<feature type="compositionally biased region" description="Basic and acidic residues" evidence="1">
    <location>
        <begin position="281"/>
        <end position="300"/>
    </location>
</feature>
<sequence>MGVSIFLLTLALEALFVVSTPFPATDNGIRSREAFIDCDNKPLVARMEQAGIRFSCLSESTNKVLDALSDDPAANSIYDTESGKDNLKNDDSVAFLNCPEGFTYVPEKGECILAEVVSIEDSPEGLLKDQPQESENRNCPDGFTYNNKNGKCYPDSRIFPLNFNKEMIPANADEEIITRMKCERGTVYVPEIDLCLPLKNEGTPRPPKLESVEIAFVPHPTKGCPKGSVYSPEIDHCLKIQMPPVITDASNKAATPVTYTYPSVGFDKLATELETENTQRPVRDTAPHEDKDKKPDKRSASDPTQISLQPLTSEVIGWDMCKDGEVYVSEIDLCLKP</sequence>
<reference evidence="3 4" key="1">
    <citation type="journal article" date="2019" name="PLoS Biol.">
        <title>Sex chromosomes control vertical transmission of feminizing Wolbachia symbionts in an isopod.</title>
        <authorList>
            <person name="Becking T."/>
            <person name="Chebbi M.A."/>
            <person name="Giraud I."/>
            <person name="Moumen B."/>
            <person name="Laverre T."/>
            <person name="Caubet Y."/>
            <person name="Peccoud J."/>
            <person name="Gilbert C."/>
            <person name="Cordaux R."/>
        </authorList>
    </citation>
    <scope>NUCLEOTIDE SEQUENCE [LARGE SCALE GENOMIC DNA]</scope>
    <source>
        <strain evidence="3">ANa2</strain>
        <tissue evidence="3">Whole body excluding digestive tract and cuticle</tissue>
    </source>
</reference>
<evidence type="ECO:0000313" key="3">
    <source>
        <dbReference type="EMBL" id="KAB7502203.1"/>
    </source>
</evidence>
<evidence type="ECO:0000256" key="1">
    <source>
        <dbReference type="SAM" id="MobiDB-lite"/>
    </source>
</evidence>
<keyword evidence="2" id="KW-0732">Signal</keyword>
<organism evidence="3 4">
    <name type="scientific">Armadillidium nasatum</name>
    <dbReference type="NCBI Taxonomy" id="96803"/>
    <lineage>
        <taxon>Eukaryota</taxon>
        <taxon>Metazoa</taxon>
        <taxon>Ecdysozoa</taxon>
        <taxon>Arthropoda</taxon>
        <taxon>Crustacea</taxon>
        <taxon>Multicrustacea</taxon>
        <taxon>Malacostraca</taxon>
        <taxon>Eumalacostraca</taxon>
        <taxon>Peracarida</taxon>
        <taxon>Isopoda</taxon>
        <taxon>Oniscidea</taxon>
        <taxon>Crinocheta</taxon>
        <taxon>Armadillidiidae</taxon>
        <taxon>Armadillidium</taxon>
    </lineage>
</organism>
<feature type="chain" id="PRO_5024441491" description="Chitin-binding type-2 domain-containing protein" evidence="2">
    <location>
        <begin position="20"/>
        <end position="337"/>
    </location>
</feature>